<dbReference type="Gene3D" id="3.40.630.30">
    <property type="match status" value="1"/>
</dbReference>
<dbReference type="InterPro" id="IPR051531">
    <property type="entry name" value="N-acetyltransferase"/>
</dbReference>
<dbReference type="GO" id="GO:0005737">
    <property type="term" value="C:cytoplasm"/>
    <property type="evidence" value="ECO:0007669"/>
    <property type="project" value="TreeGrafter"/>
</dbReference>
<evidence type="ECO:0000259" key="1">
    <source>
        <dbReference type="PROSITE" id="PS51186"/>
    </source>
</evidence>
<dbReference type="PANTHER" id="PTHR43792">
    <property type="entry name" value="GNAT FAMILY, PUTATIVE (AFU_ORTHOLOGUE AFUA_3G00765)-RELATED-RELATED"/>
    <property type="match status" value="1"/>
</dbReference>
<name>A0AAJ3HBB3_9PSED</name>
<dbReference type="PANTHER" id="PTHR43792:SF9">
    <property type="entry name" value="RIBOSOMAL-PROTEIN-ALANINE ACETYLTRANSFERASE"/>
    <property type="match status" value="1"/>
</dbReference>
<sequence>MSDFPTLKTERLTLRELTQEDAVGLFAIHSDAEAMKWFGADPITEPHQAEQLIELFASWRTSLNPGIRWGIEDTATAALIGTCGFFKWNRTWRSCAIGFEMAQSAQGQGLMKEAVYAALRWAFQRMELNRIEALVHPDNARSLNLLEKAGFVREGTLRQAGYWNGAHQDLVQLSLLRGECEYL</sequence>
<dbReference type="InterPro" id="IPR016181">
    <property type="entry name" value="Acyl_CoA_acyltransferase"/>
</dbReference>
<dbReference type="GO" id="GO:0008999">
    <property type="term" value="F:protein-N-terminal-alanine acetyltransferase activity"/>
    <property type="evidence" value="ECO:0007669"/>
    <property type="project" value="TreeGrafter"/>
</dbReference>
<reference evidence="2 3" key="1">
    <citation type="submission" date="2020-04" db="EMBL/GenBank/DDBJ databases">
        <title>Molecular characterization of pseudomonads from Agaricus bisporus reveal novel blotch 2 pathogens in Western Europe.</title>
        <authorList>
            <person name="Taparia T."/>
            <person name="Krijger M."/>
            <person name="Haynes E."/>
            <person name="Elpinstone J.G."/>
            <person name="Noble R."/>
            <person name="Van Der Wolf J."/>
        </authorList>
    </citation>
    <scope>NUCLEOTIDE SEQUENCE [LARGE SCALE GENOMIC DNA]</scope>
    <source>
        <strain evidence="2 3">IPO3753</strain>
    </source>
</reference>
<comment type="caution">
    <text evidence="2">The sequence shown here is derived from an EMBL/GenBank/DDBJ whole genome shotgun (WGS) entry which is preliminary data.</text>
</comment>
<dbReference type="RefSeq" id="WP_177027474.1">
    <property type="nucleotide sequence ID" value="NZ_JACAQR010000066.1"/>
</dbReference>
<evidence type="ECO:0000313" key="2">
    <source>
        <dbReference type="EMBL" id="NWD45929.1"/>
    </source>
</evidence>
<dbReference type="SUPFAM" id="SSF55729">
    <property type="entry name" value="Acyl-CoA N-acyltransferases (Nat)"/>
    <property type="match status" value="1"/>
</dbReference>
<organism evidence="2 3">
    <name type="scientific">Pseudomonas yamanorum</name>
    <dbReference type="NCBI Taxonomy" id="515393"/>
    <lineage>
        <taxon>Bacteria</taxon>
        <taxon>Pseudomonadati</taxon>
        <taxon>Pseudomonadota</taxon>
        <taxon>Gammaproteobacteria</taxon>
        <taxon>Pseudomonadales</taxon>
        <taxon>Pseudomonadaceae</taxon>
        <taxon>Pseudomonas</taxon>
    </lineage>
</organism>
<dbReference type="EMBL" id="JACAQR010000066">
    <property type="protein sequence ID" value="NWD45929.1"/>
    <property type="molecule type" value="Genomic_DNA"/>
</dbReference>
<evidence type="ECO:0000313" key="3">
    <source>
        <dbReference type="Proteomes" id="UP000546584"/>
    </source>
</evidence>
<accession>A0AAJ3HBB3</accession>
<protein>
    <submittedName>
        <fullName evidence="2">GNAT family N-acetyltransferase</fullName>
    </submittedName>
</protein>
<dbReference type="Pfam" id="PF13302">
    <property type="entry name" value="Acetyltransf_3"/>
    <property type="match status" value="1"/>
</dbReference>
<gene>
    <name evidence="2" type="ORF">HX826_28990</name>
</gene>
<dbReference type="InterPro" id="IPR000182">
    <property type="entry name" value="GNAT_dom"/>
</dbReference>
<proteinExistence type="predicted"/>
<feature type="domain" description="N-acetyltransferase" evidence="1">
    <location>
        <begin position="12"/>
        <end position="178"/>
    </location>
</feature>
<dbReference type="PROSITE" id="PS51186">
    <property type="entry name" value="GNAT"/>
    <property type="match status" value="1"/>
</dbReference>
<dbReference type="AlphaFoldDB" id="A0AAJ3HBB3"/>
<dbReference type="Proteomes" id="UP000546584">
    <property type="component" value="Unassembled WGS sequence"/>
</dbReference>